<organism evidence="2 3">
    <name type="scientific">Parathielavia appendiculata</name>
    <dbReference type="NCBI Taxonomy" id="2587402"/>
    <lineage>
        <taxon>Eukaryota</taxon>
        <taxon>Fungi</taxon>
        <taxon>Dikarya</taxon>
        <taxon>Ascomycota</taxon>
        <taxon>Pezizomycotina</taxon>
        <taxon>Sordariomycetes</taxon>
        <taxon>Sordariomycetidae</taxon>
        <taxon>Sordariales</taxon>
        <taxon>Chaetomiaceae</taxon>
        <taxon>Parathielavia</taxon>
    </lineage>
</organism>
<evidence type="ECO:0000313" key="2">
    <source>
        <dbReference type="EMBL" id="KAK4118034.1"/>
    </source>
</evidence>
<protein>
    <submittedName>
        <fullName evidence="2">Uncharacterized protein</fullName>
    </submittedName>
</protein>
<feature type="region of interest" description="Disordered" evidence="1">
    <location>
        <begin position="1"/>
        <end position="47"/>
    </location>
</feature>
<keyword evidence="3" id="KW-1185">Reference proteome</keyword>
<gene>
    <name evidence="2" type="ORF">N657DRAFT_443384</name>
</gene>
<name>A0AAN6TP10_9PEZI</name>
<dbReference type="RefSeq" id="XP_062641807.1">
    <property type="nucleotide sequence ID" value="XM_062787398.1"/>
</dbReference>
<feature type="region of interest" description="Disordered" evidence="1">
    <location>
        <begin position="276"/>
        <end position="322"/>
    </location>
</feature>
<feature type="compositionally biased region" description="Basic and acidic residues" evidence="1">
    <location>
        <begin position="282"/>
        <end position="301"/>
    </location>
</feature>
<dbReference type="GeneID" id="87824168"/>
<feature type="compositionally biased region" description="Basic residues" evidence="1">
    <location>
        <begin position="24"/>
        <end position="36"/>
    </location>
</feature>
<dbReference type="AlphaFoldDB" id="A0AAN6TP10"/>
<proteinExistence type="predicted"/>
<comment type="caution">
    <text evidence="2">The sequence shown here is derived from an EMBL/GenBank/DDBJ whole genome shotgun (WGS) entry which is preliminary data.</text>
</comment>
<dbReference type="EMBL" id="MU853291">
    <property type="protein sequence ID" value="KAK4118034.1"/>
    <property type="molecule type" value="Genomic_DNA"/>
</dbReference>
<reference evidence="2" key="1">
    <citation type="journal article" date="2023" name="Mol. Phylogenet. Evol.">
        <title>Genome-scale phylogeny and comparative genomics of the fungal order Sordariales.</title>
        <authorList>
            <person name="Hensen N."/>
            <person name="Bonometti L."/>
            <person name="Westerberg I."/>
            <person name="Brannstrom I.O."/>
            <person name="Guillou S."/>
            <person name="Cros-Aarteil S."/>
            <person name="Calhoun S."/>
            <person name="Haridas S."/>
            <person name="Kuo A."/>
            <person name="Mondo S."/>
            <person name="Pangilinan J."/>
            <person name="Riley R."/>
            <person name="LaButti K."/>
            <person name="Andreopoulos B."/>
            <person name="Lipzen A."/>
            <person name="Chen C."/>
            <person name="Yan M."/>
            <person name="Daum C."/>
            <person name="Ng V."/>
            <person name="Clum A."/>
            <person name="Steindorff A."/>
            <person name="Ohm R.A."/>
            <person name="Martin F."/>
            <person name="Silar P."/>
            <person name="Natvig D.O."/>
            <person name="Lalanne C."/>
            <person name="Gautier V."/>
            <person name="Ament-Velasquez S.L."/>
            <person name="Kruys A."/>
            <person name="Hutchinson M.I."/>
            <person name="Powell A.J."/>
            <person name="Barry K."/>
            <person name="Miller A.N."/>
            <person name="Grigoriev I.V."/>
            <person name="Debuchy R."/>
            <person name="Gladieux P."/>
            <person name="Hiltunen Thoren M."/>
            <person name="Johannesson H."/>
        </authorList>
    </citation>
    <scope>NUCLEOTIDE SEQUENCE</scope>
    <source>
        <strain evidence="2">CBS 731.68</strain>
    </source>
</reference>
<evidence type="ECO:0000313" key="3">
    <source>
        <dbReference type="Proteomes" id="UP001302602"/>
    </source>
</evidence>
<accession>A0AAN6TP10</accession>
<dbReference type="Proteomes" id="UP001302602">
    <property type="component" value="Unassembled WGS sequence"/>
</dbReference>
<evidence type="ECO:0000256" key="1">
    <source>
        <dbReference type="SAM" id="MobiDB-lite"/>
    </source>
</evidence>
<reference evidence="2" key="2">
    <citation type="submission" date="2023-05" db="EMBL/GenBank/DDBJ databases">
        <authorList>
            <consortium name="Lawrence Berkeley National Laboratory"/>
            <person name="Steindorff A."/>
            <person name="Hensen N."/>
            <person name="Bonometti L."/>
            <person name="Westerberg I."/>
            <person name="Brannstrom I.O."/>
            <person name="Guillou S."/>
            <person name="Cros-Aarteil S."/>
            <person name="Calhoun S."/>
            <person name="Haridas S."/>
            <person name="Kuo A."/>
            <person name="Mondo S."/>
            <person name="Pangilinan J."/>
            <person name="Riley R."/>
            <person name="Labutti K."/>
            <person name="Andreopoulos B."/>
            <person name="Lipzen A."/>
            <person name="Chen C."/>
            <person name="Yanf M."/>
            <person name="Daum C."/>
            <person name="Ng V."/>
            <person name="Clum A."/>
            <person name="Ohm R."/>
            <person name="Martin F."/>
            <person name="Silar P."/>
            <person name="Natvig D."/>
            <person name="Lalanne C."/>
            <person name="Gautier V."/>
            <person name="Ament-Velasquez S.L."/>
            <person name="Kruys A."/>
            <person name="Hutchinson M.I."/>
            <person name="Powell A.J."/>
            <person name="Barry K."/>
            <person name="Miller A.N."/>
            <person name="Grigoriev I.V."/>
            <person name="Debuchy R."/>
            <person name="Gladieux P."/>
            <person name="Thoren M.H."/>
            <person name="Johannesson H."/>
        </authorList>
    </citation>
    <scope>NUCLEOTIDE SEQUENCE</scope>
    <source>
        <strain evidence="2">CBS 731.68</strain>
    </source>
</reference>
<sequence length="373" mass="40651">MDAQDHVISVSVLSPCQSDENPRRSRPPRRKPRKRGGRWEDKFSTKSPTVSMPFGKSLLWWCFGLPGRKHSRIPLVQMSERRADIVKAVSDGLRFTPIAAALDSRVMLPPAYLSSKRGLKYSEMYTSLKVRNLADLKFPESELAGSAWEMPLSLLVRGRADVRIIEKNGVQLLTDSIANPLITGGEGPSAYKRSQAAAPVCVGPAQKPLSLHVESLPARLDGNIDPQGQDGLVTSNESAKRRKTGQYAAGELCHGNLGRVEQTSPMHNKAYVFGGRLSSSESESKSRNPNHHKLELCDPRIHTLSLPGPKPTSTLRPNPKPLIPASPLCPFRTPRPASPPGSECHENLHISVATVKVEGTRGQESGCCGGHAH</sequence>